<dbReference type="EMBL" id="DS268451">
    <property type="protein sequence ID" value="EFP03867.1"/>
    <property type="molecule type" value="Genomic_DNA"/>
</dbReference>
<dbReference type="Proteomes" id="UP000008281">
    <property type="component" value="Unassembled WGS sequence"/>
</dbReference>
<feature type="region of interest" description="Disordered" evidence="1">
    <location>
        <begin position="159"/>
        <end position="186"/>
    </location>
</feature>
<feature type="compositionally biased region" description="Acidic residues" evidence="1">
    <location>
        <begin position="169"/>
        <end position="186"/>
    </location>
</feature>
<dbReference type="FunCoup" id="E3MJW1">
    <property type="interactions" value="1590"/>
</dbReference>
<dbReference type="AlphaFoldDB" id="E3MJW1"/>
<dbReference type="HOGENOM" id="CLU_042576_0_0_1"/>
<dbReference type="Pfam" id="PF12078">
    <property type="entry name" value="DUF3557"/>
    <property type="match status" value="1"/>
</dbReference>
<dbReference type="OrthoDB" id="5880605at2759"/>
<organism evidence="3">
    <name type="scientific">Caenorhabditis remanei</name>
    <name type="common">Caenorhabditis vulgaris</name>
    <dbReference type="NCBI Taxonomy" id="31234"/>
    <lineage>
        <taxon>Eukaryota</taxon>
        <taxon>Metazoa</taxon>
        <taxon>Ecdysozoa</taxon>
        <taxon>Nematoda</taxon>
        <taxon>Chromadorea</taxon>
        <taxon>Rhabditida</taxon>
        <taxon>Rhabditina</taxon>
        <taxon>Rhabditomorpha</taxon>
        <taxon>Rhabditoidea</taxon>
        <taxon>Rhabditidae</taxon>
        <taxon>Peloderinae</taxon>
        <taxon>Caenorhabditis</taxon>
    </lineage>
</organism>
<evidence type="ECO:0000256" key="1">
    <source>
        <dbReference type="SAM" id="MobiDB-lite"/>
    </source>
</evidence>
<evidence type="ECO:0000313" key="3">
    <source>
        <dbReference type="Proteomes" id="UP000008281"/>
    </source>
</evidence>
<dbReference type="InterPro" id="IPR021942">
    <property type="entry name" value="DUF3557"/>
</dbReference>
<proteinExistence type="predicted"/>
<dbReference type="PANTHER" id="PTHR31379">
    <property type="entry name" value="F-BOX C PROTEIN-RELATED-RELATED"/>
    <property type="match status" value="1"/>
</dbReference>
<gene>
    <name evidence="2" type="ORF">CRE_28762</name>
</gene>
<accession>E3MJW1</accession>
<protein>
    <submittedName>
        <fullName evidence="2">Uncharacterized protein</fullName>
    </submittedName>
</protein>
<reference evidence="2" key="1">
    <citation type="submission" date="2007-07" db="EMBL/GenBank/DDBJ databases">
        <title>PCAP assembly of the Caenorhabditis remanei genome.</title>
        <authorList>
            <consortium name="The Caenorhabditis remanei Sequencing Consortium"/>
            <person name="Wilson R.K."/>
        </authorList>
    </citation>
    <scope>NUCLEOTIDE SEQUENCE [LARGE SCALE GENOMIC DNA]</scope>
    <source>
        <strain evidence="2">PB4641</strain>
    </source>
</reference>
<name>E3MJW1_CAERE</name>
<sequence length="457" mass="52063">MNSKPLSYLCQRSVMEQFDPNFRIKLAQRVPSLQSVDQLTPLSLEYLRLDDNITVVNDTKYALKVFRKYPANSPIPRHHVIENRDGGCNYDIDQLGFRDLEKQKNPGNIILEGGRVDDLQHQNSANGKKELERLLAYHEGILASCKITVSSRPKVIEPSIPLEPMVDGNDYEDDDDDEDEELSETEEDNYDLFYLDDVVPKPTYWEEINRIEAALLPFHYDGRLPFEPFIQLIIESDSAKSIECYKYTKLDNAISLLRKKMFGGRKLITVGCLEIGMNSEILRIPPNLKFKVNELRIMGSLGLTLEELEPIIDPSSYPLEILEAGIDEHQSKVTETVAKTFVINNDRFISPDVVRNLNHPNVHFKLDRLKGLQFPGLILSWIEMNKSVGTRVSFSICLEDKAAKIVEVVGKRARNAMMANDKSCVTIPMTNSSETKVYYEDLEIGRILIIEVVPANN</sequence>
<keyword evidence="3" id="KW-1185">Reference proteome</keyword>
<evidence type="ECO:0000313" key="2">
    <source>
        <dbReference type="EMBL" id="EFP03867.1"/>
    </source>
</evidence>
<dbReference type="PANTHER" id="PTHR31379:SF1">
    <property type="entry name" value="F-BOX C PROTEIN-RELATED"/>
    <property type="match status" value="1"/>
</dbReference>